<name>A0A9D1YTE1_9FIRM</name>
<dbReference type="PROSITE" id="PS51186">
    <property type="entry name" value="GNAT"/>
    <property type="match status" value="1"/>
</dbReference>
<evidence type="ECO:0000256" key="1">
    <source>
        <dbReference type="ARBA" id="ARBA00022679"/>
    </source>
</evidence>
<dbReference type="Proteomes" id="UP000824007">
    <property type="component" value="Unassembled WGS sequence"/>
</dbReference>
<dbReference type="PANTHER" id="PTHR43420">
    <property type="entry name" value="ACETYLTRANSFERASE"/>
    <property type="match status" value="1"/>
</dbReference>
<reference evidence="4" key="2">
    <citation type="submission" date="2021-04" db="EMBL/GenBank/DDBJ databases">
        <authorList>
            <person name="Gilroy R."/>
        </authorList>
    </citation>
    <scope>NUCLEOTIDE SEQUENCE</scope>
    <source>
        <strain evidence="4">ChiSxjej3B15-24422</strain>
    </source>
</reference>
<dbReference type="CDD" id="cd04301">
    <property type="entry name" value="NAT_SF"/>
    <property type="match status" value="1"/>
</dbReference>
<evidence type="ECO:0000259" key="3">
    <source>
        <dbReference type="PROSITE" id="PS51186"/>
    </source>
</evidence>
<dbReference type="Gene3D" id="3.40.630.30">
    <property type="match status" value="1"/>
</dbReference>
<dbReference type="InterPro" id="IPR050680">
    <property type="entry name" value="YpeA/RimI_acetyltransf"/>
</dbReference>
<accession>A0A9D1YTE1</accession>
<dbReference type="AlphaFoldDB" id="A0A9D1YTE1"/>
<dbReference type="PANTHER" id="PTHR43420:SF31">
    <property type="entry name" value="ACETYLTRANSFERASE"/>
    <property type="match status" value="1"/>
</dbReference>
<evidence type="ECO:0000313" key="4">
    <source>
        <dbReference type="EMBL" id="HIY60812.1"/>
    </source>
</evidence>
<evidence type="ECO:0000256" key="2">
    <source>
        <dbReference type="ARBA" id="ARBA00023315"/>
    </source>
</evidence>
<dbReference type="InterPro" id="IPR016181">
    <property type="entry name" value="Acyl_CoA_acyltransferase"/>
</dbReference>
<reference evidence="4" key="1">
    <citation type="journal article" date="2021" name="PeerJ">
        <title>Extensive microbial diversity within the chicken gut microbiome revealed by metagenomics and culture.</title>
        <authorList>
            <person name="Gilroy R."/>
            <person name="Ravi A."/>
            <person name="Getino M."/>
            <person name="Pursley I."/>
            <person name="Horton D.L."/>
            <person name="Alikhan N.F."/>
            <person name="Baker D."/>
            <person name="Gharbi K."/>
            <person name="Hall N."/>
            <person name="Watson M."/>
            <person name="Adriaenssens E.M."/>
            <person name="Foster-Nyarko E."/>
            <person name="Jarju S."/>
            <person name="Secka A."/>
            <person name="Antonio M."/>
            <person name="Oren A."/>
            <person name="Chaudhuri R.R."/>
            <person name="La Ragione R."/>
            <person name="Hildebrand F."/>
            <person name="Pallen M.J."/>
        </authorList>
    </citation>
    <scope>NUCLEOTIDE SEQUENCE</scope>
    <source>
        <strain evidence="4">ChiSxjej3B15-24422</strain>
    </source>
</reference>
<dbReference type="SUPFAM" id="SSF55729">
    <property type="entry name" value="Acyl-CoA N-acyltransferases (Nat)"/>
    <property type="match status" value="1"/>
</dbReference>
<comment type="caution">
    <text evidence="4">The sequence shown here is derived from an EMBL/GenBank/DDBJ whole genome shotgun (WGS) entry which is preliminary data.</text>
</comment>
<gene>
    <name evidence="4" type="ORF">H9831_09055</name>
</gene>
<dbReference type="EMBL" id="DXDD01000110">
    <property type="protein sequence ID" value="HIY60812.1"/>
    <property type="molecule type" value="Genomic_DNA"/>
</dbReference>
<organism evidence="4 5">
    <name type="scientific">Candidatus Eisenbergiella pullistercoris</name>
    <dbReference type="NCBI Taxonomy" id="2838555"/>
    <lineage>
        <taxon>Bacteria</taxon>
        <taxon>Bacillati</taxon>
        <taxon>Bacillota</taxon>
        <taxon>Clostridia</taxon>
        <taxon>Lachnospirales</taxon>
        <taxon>Lachnospiraceae</taxon>
        <taxon>Eisenbergiella</taxon>
    </lineage>
</organism>
<feature type="domain" description="N-acetyltransferase" evidence="3">
    <location>
        <begin position="9"/>
        <end position="149"/>
    </location>
</feature>
<sequence length="386" mass="42984">MRTDITIVKNIRDDAGLRNSFNRLAEKTFELNFENWYQNGYWKDNYIPYAAVREGQVVANVSVNPMAFSENGVTRHYIQLGTVMTDPAFRGQGLCRLLMEAVEKDWADRAEAIYLFANDTVLDFYPRFGFRRVPESRFFAPLSACVPLSACAPEAFESVSKSPDTTPVPGTVPDKPAVLVPMTDPANRAALERAILSGVPQGSFDMAGNPGLILFYASQFLTENVWYLPACDAWVIAEEEGDTLLLDAIFAPHPVDPKEAASALLAGPFRGRFRNAPDDRSRNAPGSLSRLECGFTPFFPTDAKHHNPSGDESSFLIKTPASRPADEEAADGCPWNYPWNYPWNFPQKNPWEIRPLTNDDDALFVKGTLPEAFFGGKMRFPVLSHA</sequence>
<dbReference type="InterPro" id="IPR000182">
    <property type="entry name" value="GNAT_dom"/>
</dbReference>
<dbReference type="Pfam" id="PF00583">
    <property type="entry name" value="Acetyltransf_1"/>
    <property type="match status" value="1"/>
</dbReference>
<dbReference type="GO" id="GO:0016747">
    <property type="term" value="F:acyltransferase activity, transferring groups other than amino-acyl groups"/>
    <property type="evidence" value="ECO:0007669"/>
    <property type="project" value="InterPro"/>
</dbReference>
<keyword evidence="2" id="KW-0012">Acyltransferase</keyword>
<proteinExistence type="predicted"/>
<evidence type="ECO:0000313" key="5">
    <source>
        <dbReference type="Proteomes" id="UP000824007"/>
    </source>
</evidence>
<keyword evidence="1" id="KW-0808">Transferase</keyword>
<protein>
    <submittedName>
        <fullName evidence="4">GNAT family N-acetyltransferase</fullName>
    </submittedName>
</protein>